<dbReference type="Gene3D" id="3.90.550.10">
    <property type="entry name" value="Spore Coat Polysaccharide Biosynthesis Protein SpsA, Chain A"/>
    <property type="match status" value="1"/>
</dbReference>
<dbReference type="GO" id="GO:0046872">
    <property type="term" value="F:metal ion binding"/>
    <property type="evidence" value="ECO:0007669"/>
    <property type="project" value="UniProtKB-KW"/>
</dbReference>
<name>A0A1U8PDK9_GOSHI</name>
<dbReference type="KEGG" id="ghi:107958114"/>
<reference evidence="7" key="2">
    <citation type="submission" date="2025-08" db="UniProtKB">
        <authorList>
            <consortium name="RefSeq"/>
        </authorList>
    </citation>
    <scope>IDENTIFICATION</scope>
</reference>
<evidence type="ECO:0000313" key="7">
    <source>
        <dbReference type="RefSeq" id="XP_016749276.2"/>
    </source>
</evidence>
<dbReference type="InterPro" id="IPR002495">
    <property type="entry name" value="Glyco_trans_8"/>
</dbReference>
<dbReference type="GO" id="GO:0016757">
    <property type="term" value="F:glycosyltransferase activity"/>
    <property type="evidence" value="ECO:0000318"/>
    <property type="project" value="GO_Central"/>
</dbReference>
<comment type="similarity">
    <text evidence="4">Belongs to the glycosyltransferase 8 family.</text>
</comment>
<dbReference type="GeneID" id="107958114"/>
<evidence type="ECO:0000256" key="5">
    <source>
        <dbReference type="SAM" id="Phobius"/>
    </source>
</evidence>
<keyword evidence="3" id="KW-0464">Manganese</keyword>
<evidence type="ECO:0000256" key="1">
    <source>
        <dbReference type="ARBA" id="ARBA00022676"/>
    </source>
</evidence>
<evidence type="ECO:0000256" key="3">
    <source>
        <dbReference type="ARBA" id="ARBA00023211"/>
    </source>
</evidence>
<dbReference type="InterPro" id="IPR029044">
    <property type="entry name" value="Nucleotide-diphossugar_trans"/>
</dbReference>
<evidence type="ECO:0000313" key="6">
    <source>
        <dbReference type="Proteomes" id="UP000818029"/>
    </source>
</evidence>
<dbReference type="RefSeq" id="XP_016749276.2">
    <property type="nucleotide sequence ID" value="XM_016893787.2"/>
</dbReference>
<keyword evidence="5" id="KW-0472">Membrane</keyword>
<dbReference type="EC" id="2.4.1.-" evidence="4"/>
<dbReference type="GO" id="GO:0000139">
    <property type="term" value="C:Golgi membrane"/>
    <property type="evidence" value="ECO:0007669"/>
    <property type="project" value="UniProtKB-SubCell"/>
</dbReference>
<dbReference type="Pfam" id="PF01501">
    <property type="entry name" value="Glyco_transf_8"/>
    <property type="match status" value="1"/>
</dbReference>
<evidence type="ECO:0000256" key="4">
    <source>
        <dbReference type="RuleBase" id="RU362027"/>
    </source>
</evidence>
<keyword evidence="1" id="KW-0328">Glycosyltransferase</keyword>
<proteinExistence type="inferred from homology"/>
<dbReference type="PANTHER" id="PTHR11183">
    <property type="entry name" value="GLYCOGENIN SUBFAMILY MEMBER"/>
    <property type="match status" value="1"/>
</dbReference>
<dbReference type="GO" id="GO:0045492">
    <property type="term" value="P:xylan biosynthetic process"/>
    <property type="evidence" value="ECO:0000318"/>
    <property type="project" value="GO_Central"/>
</dbReference>
<dbReference type="STRING" id="3635.A0A1U8PDK9"/>
<dbReference type="PaxDb" id="3635-A0A1U8PDK9"/>
<keyword evidence="2" id="KW-0808">Transferase</keyword>
<keyword evidence="5" id="KW-0812">Transmembrane</keyword>
<reference evidence="6" key="1">
    <citation type="journal article" date="2020" name="Nat. Genet.">
        <title>Genomic diversifications of five Gossypium allopolyploid species and their impact on cotton improvement.</title>
        <authorList>
            <person name="Chen Z.J."/>
            <person name="Sreedasyam A."/>
            <person name="Ando A."/>
            <person name="Song Q."/>
            <person name="De Santiago L.M."/>
            <person name="Hulse-Kemp A.M."/>
            <person name="Ding M."/>
            <person name="Ye W."/>
            <person name="Kirkbride R.C."/>
            <person name="Jenkins J."/>
            <person name="Plott C."/>
            <person name="Lovell J."/>
            <person name="Lin Y.M."/>
            <person name="Vaughn R."/>
            <person name="Liu B."/>
            <person name="Simpson S."/>
            <person name="Scheffler B.E."/>
            <person name="Wen L."/>
            <person name="Saski C.A."/>
            <person name="Grover C.E."/>
            <person name="Hu G."/>
            <person name="Conover J.L."/>
            <person name="Carlson J.W."/>
            <person name="Shu S."/>
            <person name="Boston L.B."/>
            <person name="Williams M."/>
            <person name="Peterson D.G."/>
            <person name="McGee K."/>
            <person name="Jones D.C."/>
            <person name="Wendel J.F."/>
            <person name="Stelly D.M."/>
            <person name="Grimwood J."/>
            <person name="Schmutz J."/>
        </authorList>
    </citation>
    <scope>NUCLEOTIDE SEQUENCE [LARGE SCALE GENOMIC DNA]</scope>
    <source>
        <strain evidence="6">cv. TM-1</strain>
    </source>
</reference>
<sequence length="591" mass="69117">MGELGLGLQKIIKAAPSKALVIRINLVFLAFFLVIYASLLLRPSSSAYFQNAASLVRCSLRECHHKVEKGVKMEAVLEETEAMKPKRKRNLTMLEVPSFIDEIGGGVKIGMLNFEDEDYSEWEKHGETIPIHFQRVSELFVWKDLFPEWIDEEEEIDGPICPEIPMPDFSKYDDLDLIVAKLPCEYPVDGWARDVFRLQVHLIVANLAVKNGKRDWNWRTKVVFLSKCRPMLEVFRCNDLVKQEGEWWYYEPEITRLEEKVSLPIGSCNLALPLWGQGNDEVFDVSKIQQATSTAKREAYVTVLHSSESYVCGAITLAQSLLKTGTNRDLILLLDRSITKPKRDSLKAAGWQLRFIKRIRNPRAEKGTYNEYNYSKFRLWQITDYDKVIFIDADILVLKNIDLLFHFPQMTATGNDIWIFNSGIMVIEPSNCTFKLLMNKRKEIFSYNGGDQGFLNEVFVWWHRLPRRVNFLKNFWANSTVETGLKSQLFAADPPKVYSIHYLGLKPWHCYRDYDCNWDIGDQRVYASDVAHQRWWKFYDAMDEKLQQQCGLTERRKIELDWDRKMAEKEGFQDEHWKINITDPRRNFLIN</sequence>
<keyword evidence="5" id="KW-1133">Transmembrane helix</keyword>
<feature type="transmembrane region" description="Helical" evidence="5">
    <location>
        <begin position="20"/>
        <end position="41"/>
    </location>
</feature>
<accession>A0A1U8PDK9</accession>
<dbReference type="Proteomes" id="UP000818029">
    <property type="component" value="Chromosome A05"/>
</dbReference>
<protein>
    <recommendedName>
        <fullName evidence="4">Hexosyltransferase</fullName>
        <ecNumber evidence="4">2.4.1.-</ecNumber>
    </recommendedName>
</protein>
<organism evidence="6 7">
    <name type="scientific">Gossypium hirsutum</name>
    <name type="common">Upland cotton</name>
    <name type="synonym">Gossypium mexicanum</name>
    <dbReference type="NCBI Taxonomy" id="3635"/>
    <lineage>
        <taxon>Eukaryota</taxon>
        <taxon>Viridiplantae</taxon>
        <taxon>Streptophyta</taxon>
        <taxon>Embryophyta</taxon>
        <taxon>Tracheophyta</taxon>
        <taxon>Spermatophyta</taxon>
        <taxon>Magnoliopsida</taxon>
        <taxon>eudicotyledons</taxon>
        <taxon>Gunneridae</taxon>
        <taxon>Pentapetalae</taxon>
        <taxon>rosids</taxon>
        <taxon>malvids</taxon>
        <taxon>Malvales</taxon>
        <taxon>Malvaceae</taxon>
        <taxon>Malvoideae</taxon>
        <taxon>Gossypium</taxon>
    </lineage>
</organism>
<dbReference type="GO" id="GO:0071555">
    <property type="term" value="P:cell wall organization"/>
    <property type="evidence" value="ECO:0007669"/>
    <property type="project" value="UniProtKB-KW"/>
</dbReference>
<dbReference type="AlphaFoldDB" id="A0A1U8PDK9"/>
<gene>
    <name evidence="7" type="primary">LOC107958114</name>
</gene>
<evidence type="ECO:0000256" key="2">
    <source>
        <dbReference type="ARBA" id="ARBA00022679"/>
    </source>
</evidence>
<dbReference type="SUPFAM" id="SSF53448">
    <property type="entry name" value="Nucleotide-diphospho-sugar transferases"/>
    <property type="match status" value="1"/>
</dbReference>
<dbReference type="InterPro" id="IPR050587">
    <property type="entry name" value="GNT1/Glycosyltrans_8"/>
</dbReference>
<dbReference type="CDD" id="cd02537">
    <property type="entry name" value="GT8_Glycogenin"/>
    <property type="match status" value="1"/>
</dbReference>
<keyword evidence="6" id="KW-1185">Reference proteome</keyword>